<protein>
    <submittedName>
        <fullName evidence="1">Uncharacterized protein</fullName>
    </submittedName>
</protein>
<sequence length="80" mass="9098">MNVDSVPRYSSSYMPARKDKIVKLYETFMKNRELPSDTKRMPYEAMFGCDPRVGLSTTHFPRGVVFDAVEGGQQLGMLFA</sequence>
<dbReference type="OrthoDB" id="7420654at2759"/>
<organism evidence="1 2">
    <name type="scientific">Trichonephila clavata</name>
    <name type="common">Joro spider</name>
    <name type="synonym">Nephila clavata</name>
    <dbReference type="NCBI Taxonomy" id="2740835"/>
    <lineage>
        <taxon>Eukaryota</taxon>
        <taxon>Metazoa</taxon>
        <taxon>Ecdysozoa</taxon>
        <taxon>Arthropoda</taxon>
        <taxon>Chelicerata</taxon>
        <taxon>Arachnida</taxon>
        <taxon>Araneae</taxon>
        <taxon>Araneomorphae</taxon>
        <taxon>Entelegynae</taxon>
        <taxon>Araneoidea</taxon>
        <taxon>Nephilidae</taxon>
        <taxon>Trichonephila</taxon>
    </lineage>
</organism>
<name>A0A8X6KYT9_TRICU</name>
<evidence type="ECO:0000313" key="1">
    <source>
        <dbReference type="EMBL" id="GFQ89176.1"/>
    </source>
</evidence>
<evidence type="ECO:0000313" key="2">
    <source>
        <dbReference type="Proteomes" id="UP000887116"/>
    </source>
</evidence>
<reference evidence="1" key="1">
    <citation type="submission" date="2020-07" db="EMBL/GenBank/DDBJ databases">
        <title>Multicomponent nature underlies the extraordinary mechanical properties of spider dragline silk.</title>
        <authorList>
            <person name="Kono N."/>
            <person name="Nakamura H."/>
            <person name="Mori M."/>
            <person name="Yoshida Y."/>
            <person name="Ohtoshi R."/>
            <person name="Malay A.D."/>
            <person name="Moran D.A.P."/>
            <person name="Tomita M."/>
            <person name="Numata K."/>
            <person name="Arakawa K."/>
        </authorList>
    </citation>
    <scope>NUCLEOTIDE SEQUENCE</scope>
</reference>
<proteinExistence type="predicted"/>
<keyword evidence="2" id="KW-1185">Reference proteome</keyword>
<dbReference type="AlphaFoldDB" id="A0A8X6KYT9"/>
<accession>A0A8X6KYT9</accession>
<dbReference type="EMBL" id="BMAO01033382">
    <property type="protein sequence ID" value="GFQ89176.1"/>
    <property type="molecule type" value="Genomic_DNA"/>
</dbReference>
<gene>
    <name evidence="1" type="ORF">TNCT_550671</name>
</gene>
<dbReference type="Proteomes" id="UP000887116">
    <property type="component" value="Unassembled WGS sequence"/>
</dbReference>
<comment type="caution">
    <text evidence="1">The sequence shown here is derived from an EMBL/GenBank/DDBJ whole genome shotgun (WGS) entry which is preliminary data.</text>
</comment>